<dbReference type="GO" id="GO:0005524">
    <property type="term" value="F:ATP binding"/>
    <property type="evidence" value="ECO:0007669"/>
    <property type="project" value="InterPro"/>
</dbReference>
<gene>
    <name evidence="2" type="ORF">ENN94_02080</name>
</gene>
<name>A0A831LGQ4_9BACT</name>
<feature type="domain" description="Pyruvate phosphate dikinase AMP/ATP-binding" evidence="1">
    <location>
        <begin position="2"/>
        <end position="234"/>
    </location>
</feature>
<dbReference type="InterPro" id="IPR002192">
    <property type="entry name" value="PPDK_AMP/ATP-bd"/>
</dbReference>
<dbReference type="SUPFAM" id="SSF56059">
    <property type="entry name" value="Glutathione synthetase ATP-binding domain-like"/>
    <property type="match status" value="1"/>
</dbReference>
<evidence type="ECO:0000259" key="1">
    <source>
        <dbReference type="Pfam" id="PF01326"/>
    </source>
</evidence>
<dbReference type="Pfam" id="PF01326">
    <property type="entry name" value="PPDK_N"/>
    <property type="match status" value="1"/>
</dbReference>
<dbReference type="AlphaFoldDB" id="A0A831LGQ4"/>
<dbReference type="GO" id="GO:0016301">
    <property type="term" value="F:kinase activity"/>
    <property type="evidence" value="ECO:0007669"/>
    <property type="project" value="InterPro"/>
</dbReference>
<proteinExistence type="predicted"/>
<feature type="non-terminal residue" evidence="2">
    <location>
        <position position="1"/>
    </location>
</feature>
<sequence>EDALTYRRQRGLEKLDEQMALLVQRVSGGYRENWYFPELAGVGVSYNTFVWDKGMDPRAGMLRLVLGLGTRAVDRVEGDYPRLVALDAPSKRPHHGVEDARRFTQRDVDVLDISRNAPETVSLLRLANSESRLPLDLLAIRDDEVTRRMEERGRKGEKAWLLTFDGLLTKTPFCETMQRLLKTLEKAYDYPVDTEFTINFTEDGTPRINVVQCRPLQTRGERQRVDIPDHVDEEKLLFHSDGNFMGGNINLELSQVIWVEPEAYSRLCLSDKHEIARLIGRLNRRIGKREDEPTLLMGPGRWGTSTPSLSVPITFSEINNMAALSEVAFSAEGLMPELSFGSHFFQDLVEADIFYLALFPESPRVMFNRAWLERQPNNLEGLMPASSRFKNVVKVCRLKQGGFRLLADVVSQRLICTLPE</sequence>
<reference evidence="2" key="1">
    <citation type="journal article" date="2020" name="mSystems">
        <title>Genome- and Community-Level Interaction Insights into Carbon Utilization and Element Cycling Functions of Hydrothermarchaeota in Hydrothermal Sediment.</title>
        <authorList>
            <person name="Zhou Z."/>
            <person name="Liu Y."/>
            <person name="Xu W."/>
            <person name="Pan J."/>
            <person name="Luo Z.H."/>
            <person name="Li M."/>
        </authorList>
    </citation>
    <scope>NUCLEOTIDE SEQUENCE [LARGE SCALE GENOMIC DNA]</scope>
    <source>
        <strain evidence="2">SpSt-1220</strain>
    </source>
</reference>
<dbReference type="EMBL" id="DSDO01000140">
    <property type="protein sequence ID" value="HDR46469.1"/>
    <property type="molecule type" value="Genomic_DNA"/>
</dbReference>
<dbReference type="Proteomes" id="UP000886162">
    <property type="component" value="Unassembled WGS sequence"/>
</dbReference>
<protein>
    <submittedName>
        <fullName evidence="2">Phosphoenolpyruvate synthase</fullName>
    </submittedName>
</protein>
<organism evidence="2">
    <name type="scientific">Geoalkalibacter subterraneus</name>
    <dbReference type="NCBI Taxonomy" id="483547"/>
    <lineage>
        <taxon>Bacteria</taxon>
        <taxon>Pseudomonadati</taxon>
        <taxon>Thermodesulfobacteriota</taxon>
        <taxon>Desulfuromonadia</taxon>
        <taxon>Desulfuromonadales</taxon>
        <taxon>Geoalkalibacteraceae</taxon>
        <taxon>Geoalkalibacter</taxon>
    </lineage>
</organism>
<accession>A0A831LGQ4</accession>
<evidence type="ECO:0000313" key="2">
    <source>
        <dbReference type="EMBL" id="HDR46469.1"/>
    </source>
</evidence>
<comment type="caution">
    <text evidence="2">The sequence shown here is derived from an EMBL/GenBank/DDBJ whole genome shotgun (WGS) entry which is preliminary data.</text>
</comment>